<dbReference type="Pfam" id="PF12833">
    <property type="entry name" value="HTH_18"/>
    <property type="match status" value="1"/>
</dbReference>
<dbReference type="InterPro" id="IPR020449">
    <property type="entry name" value="Tscrpt_reg_AraC-type_HTH"/>
</dbReference>
<protein>
    <submittedName>
        <fullName evidence="5">Helix-turn-helix domain-containing protein</fullName>
    </submittedName>
</protein>
<reference evidence="5 6" key="1">
    <citation type="submission" date="2019-01" db="EMBL/GenBank/DDBJ databases">
        <title>Genome sequence of Bacillus glycinifermentans SRCM103574.</title>
        <authorList>
            <person name="Kong H.-J."/>
            <person name="Jeong S.-Y."/>
            <person name="Jeong D.-Y."/>
        </authorList>
    </citation>
    <scope>NUCLEOTIDE SEQUENCE [LARGE SCALE GENOMIC DNA]</scope>
    <source>
        <strain evidence="5 6">SRCM103574</strain>
    </source>
</reference>
<sequence length="408" mass="47199">MNISTDLEFVEKLLYNAYKIPTIYLDADKNVVFQYHLEAKNPINNEAFIHIIEKDDELRFPLLKVTNFLENYIFIHLDKNYERSGTFVLGPSLSLNITKEMTARMVHDYKIPLNRQSDLLQYFNNVVKISRMELLHAAQLAYFLLFHEKIDEAALSLSVKANAEKMEGAIEKQLYTRRINRAFHMDLYHEQYIWQCIKEGNKDKLAEHLKGLNIDGVGVLSKKSHLRHTKNHAIIAVALATRAAVEGGLYEEIAFTMSDISIQRIEDAKEVNQINLYVQQYLYELIDKVLTNKMIDQSKPIRICKNYVFKHIYEKISIEDLAQTIHLNPIYLSQLFKKETGLSLGKYIQKEKIKEAKKLLVQSDASIAEISSLLHFSDQSYFANAFKKHTGLTPSQYRNNPCSTNALS</sequence>
<organism evidence="5 6">
    <name type="scientific">Bacillus glycinifermentans</name>
    <dbReference type="NCBI Taxonomy" id="1664069"/>
    <lineage>
        <taxon>Bacteria</taxon>
        <taxon>Bacillati</taxon>
        <taxon>Bacillota</taxon>
        <taxon>Bacilli</taxon>
        <taxon>Bacillales</taxon>
        <taxon>Bacillaceae</taxon>
        <taxon>Bacillus</taxon>
    </lineage>
</organism>
<evidence type="ECO:0000313" key="6">
    <source>
        <dbReference type="Proteomes" id="UP000288675"/>
    </source>
</evidence>
<gene>
    <name evidence="5" type="ORF">EQZ20_15520</name>
</gene>
<dbReference type="Proteomes" id="UP000288675">
    <property type="component" value="Chromosome"/>
</dbReference>
<dbReference type="AlphaFoldDB" id="A0AAJ3Z071"/>
<evidence type="ECO:0000259" key="4">
    <source>
        <dbReference type="PROSITE" id="PS01124"/>
    </source>
</evidence>
<keyword evidence="2" id="KW-0238">DNA-binding</keyword>
<dbReference type="SUPFAM" id="SSF46689">
    <property type="entry name" value="Homeodomain-like"/>
    <property type="match status" value="2"/>
</dbReference>
<dbReference type="PROSITE" id="PS01124">
    <property type="entry name" value="HTH_ARAC_FAMILY_2"/>
    <property type="match status" value="1"/>
</dbReference>
<dbReference type="PANTHER" id="PTHR43280">
    <property type="entry name" value="ARAC-FAMILY TRANSCRIPTIONAL REGULATOR"/>
    <property type="match status" value="1"/>
</dbReference>
<dbReference type="InterPro" id="IPR018060">
    <property type="entry name" value="HTH_AraC"/>
</dbReference>
<dbReference type="GO" id="GO:0043565">
    <property type="term" value="F:sequence-specific DNA binding"/>
    <property type="evidence" value="ECO:0007669"/>
    <property type="project" value="InterPro"/>
</dbReference>
<evidence type="ECO:0000256" key="2">
    <source>
        <dbReference type="ARBA" id="ARBA00023125"/>
    </source>
</evidence>
<keyword evidence="1" id="KW-0805">Transcription regulation</keyword>
<keyword evidence="3" id="KW-0804">Transcription</keyword>
<dbReference type="KEGG" id="bgy:BGLY_3082"/>
<evidence type="ECO:0000256" key="3">
    <source>
        <dbReference type="ARBA" id="ARBA00023163"/>
    </source>
</evidence>
<evidence type="ECO:0000313" key="5">
    <source>
        <dbReference type="EMBL" id="QAT66173.1"/>
    </source>
</evidence>
<evidence type="ECO:0000256" key="1">
    <source>
        <dbReference type="ARBA" id="ARBA00023015"/>
    </source>
</evidence>
<dbReference type="EMBL" id="CP035232">
    <property type="protein sequence ID" value="QAT66173.1"/>
    <property type="molecule type" value="Genomic_DNA"/>
</dbReference>
<dbReference type="InterPro" id="IPR009057">
    <property type="entry name" value="Homeodomain-like_sf"/>
</dbReference>
<feature type="domain" description="HTH araC/xylS-type" evidence="4">
    <location>
        <begin position="302"/>
        <end position="400"/>
    </location>
</feature>
<dbReference type="PRINTS" id="PR00032">
    <property type="entry name" value="HTHARAC"/>
</dbReference>
<dbReference type="RefSeq" id="WP_046131570.1">
    <property type="nucleotide sequence ID" value="NZ_LT603683.1"/>
</dbReference>
<dbReference type="SMART" id="SM00342">
    <property type="entry name" value="HTH_ARAC"/>
    <property type="match status" value="1"/>
</dbReference>
<accession>A0AAJ3Z071</accession>
<dbReference type="PANTHER" id="PTHR43280:SF34">
    <property type="entry name" value="ARAC-FAMILY TRANSCRIPTIONAL REGULATOR"/>
    <property type="match status" value="1"/>
</dbReference>
<dbReference type="GO" id="GO:0003700">
    <property type="term" value="F:DNA-binding transcription factor activity"/>
    <property type="evidence" value="ECO:0007669"/>
    <property type="project" value="InterPro"/>
</dbReference>
<proteinExistence type="predicted"/>
<dbReference type="Gene3D" id="1.10.10.60">
    <property type="entry name" value="Homeodomain-like"/>
    <property type="match status" value="2"/>
</dbReference>
<name>A0AAJ3Z071_9BACI</name>